<sequence>MSYQLEVIGTFCHNKINLAYSLPRLV</sequence>
<dbReference type="EMBL" id="GGEC01056673">
    <property type="protein sequence ID" value="MBX37157.1"/>
    <property type="molecule type" value="Transcribed_RNA"/>
</dbReference>
<proteinExistence type="predicted"/>
<organism evidence="1">
    <name type="scientific">Rhizophora mucronata</name>
    <name type="common">Asiatic mangrove</name>
    <dbReference type="NCBI Taxonomy" id="61149"/>
    <lineage>
        <taxon>Eukaryota</taxon>
        <taxon>Viridiplantae</taxon>
        <taxon>Streptophyta</taxon>
        <taxon>Embryophyta</taxon>
        <taxon>Tracheophyta</taxon>
        <taxon>Spermatophyta</taxon>
        <taxon>Magnoliopsida</taxon>
        <taxon>eudicotyledons</taxon>
        <taxon>Gunneridae</taxon>
        <taxon>Pentapetalae</taxon>
        <taxon>rosids</taxon>
        <taxon>fabids</taxon>
        <taxon>Malpighiales</taxon>
        <taxon>Rhizophoraceae</taxon>
        <taxon>Rhizophora</taxon>
    </lineage>
</organism>
<evidence type="ECO:0000313" key="1">
    <source>
        <dbReference type="EMBL" id="MBX37157.1"/>
    </source>
</evidence>
<accession>A0A2P2N3Y9</accession>
<reference evidence="1" key="1">
    <citation type="submission" date="2018-02" db="EMBL/GenBank/DDBJ databases">
        <title>Rhizophora mucronata_Transcriptome.</title>
        <authorList>
            <person name="Meera S.P."/>
            <person name="Sreeshan A."/>
            <person name="Augustine A."/>
        </authorList>
    </citation>
    <scope>NUCLEOTIDE SEQUENCE</scope>
    <source>
        <tissue evidence="1">Leaf</tissue>
    </source>
</reference>
<dbReference type="AlphaFoldDB" id="A0A2P2N3Y9"/>
<name>A0A2P2N3Y9_RHIMU</name>
<protein>
    <submittedName>
        <fullName evidence="1">Uncharacterized protein</fullName>
    </submittedName>
</protein>